<sequence>MSMNKHNNKALSICKYVLDSMIYRQKLLGEEENLKNKLALIEEYREWITEGIFESNSLYLIDKR</sequence>
<dbReference type="HOGENOM" id="CLU_207266_0_0_3"/>
<dbReference type="Proteomes" id="UP000002590">
    <property type="component" value="Chromosome"/>
</dbReference>
<dbReference type="KEGG" id="pmb:A9601_04151"/>
<name>A2BPJ2_PROMS</name>
<dbReference type="EMBL" id="CP000551">
    <property type="protein sequence ID" value="ABM69703.1"/>
    <property type="molecule type" value="Genomic_DNA"/>
</dbReference>
<evidence type="ECO:0000313" key="2">
    <source>
        <dbReference type="Proteomes" id="UP000002590"/>
    </source>
</evidence>
<protein>
    <submittedName>
        <fullName evidence="1">Uncharacterized protein</fullName>
    </submittedName>
</protein>
<dbReference type="AlphaFoldDB" id="A2BPJ2"/>
<accession>A2BPJ2</accession>
<organism evidence="1 2">
    <name type="scientific">Prochlorococcus marinus (strain AS9601)</name>
    <dbReference type="NCBI Taxonomy" id="146891"/>
    <lineage>
        <taxon>Bacteria</taxon>
        <taxon>Bacillati</taxon>
        <taxon>Cyanobacteriota</taxon>
        <taxon>Cyanophyceae</taxon>
        <taxon>Synechococcales</taxon>
        <taxon>Prochlorococcaceae</taxon>
        <taxon>Prochlorococcus</taxon>
    </lineage>
</organism>
<reference evidence="1 2" key="1">
    <citation type="journal article" date="2007" name="PLoS Genet.">
        <title>Patterns and implications of gene gain and loss in the evolution of Prochlorococcus.</title>
        <authorList>
            <person name="Kettler G.C."/>
            <person name="Martiny A.C."/>
            <person name="Huang K."/>
            <person name="Zucker J."/>
            <person name="Coleman M.L."/>
            <person name="Rodrigue S."/>
            <person name="Chen F."/>
            <person name="Lapidus A."/>
            <person name="Ferriera S."/>
            <person name="Johnson J."/>
            <person name="Steglich C."/>
            <person name="Church G.M."/>
            <person name="Richardson P."/>
            <person name="Chisholm S.W."/>
        </authorList>
    </citation>
    <scope>NUCLEOTIDE SEQUENCE [LARGE SCALE GENOMIC DNA]</scope>
    <source>
        <strain evidence="1 2">AS9601</strain>
    </source>
</reference>
<evidence type="ECO:0000313" key="1">
    <source>
        <dbReference type="EMBL" id="ABM69703.1"/>
    </source>
</evidence>
<gene>
    <name evidence="1" type="ordered locus">A9601_04151</name>
</gene>
<proteinExistence type="predicted"/>